<dbReference type="Proteomes" id="UP000193685">
    <property type="component" value="Unassembled WGS sequence"/>
</dbReference>
<dbReference type="RefSeq" id="XP_040724482.1">
    <property type="nucleotide sequence ID" value="XM_040869529.1"/>
</dbReference>
<comment type="caution">
    <text evidence="1">The sequence shown here is derived from an EMBL/GenBank/DDBJ whole genome shotgun (WGS) entry which is preliminary data.</text>
</comment>
<organism evidence="1 2">
    <name type="scientific">Protomyces lactucae-debilis</name>
    <dbReference type="NCBI Taxonomy" id="2754530"/>
    <lineage>
        <taxon>Eukaryota</taxon>
        <taxon>Fungi</taxon>
        <taxon>Dikarya</taxon>
        <taxon>Ascomycota</taxon>
        <taxon>Taphrinomycotina</taxon>
        <taxon>Taphrinomycetes</taxon>
        <taxon>Taphrinales</taxon>
        <taxon>Protomycetaceae</taxon>
        <taxon>Protomyces</taxon>
    </lineage>
</organism>
<dbReference type="EMBL" id="MCFI01000012">
    <property type="protein sequence ID" value="ORY80837.1"/>
    <property type="molecule type" value="Genomic_DNA"/>
</dbReference>
<proteinExistence type="predicted"/>
<accession>A0A1Y2FB34</accession>
<keyword evidence="2" id="KW-1185">Reference proteome</keyword>
<protein>
    <submittedName>
        <fullName evidence="1">Uncharacterized protein</fullName>
    </submittedName>
</protein>
<dbReference type="AlphaFoldDB" id="A0A1Y2FB34"/>
<gene>
    <name evidence="1" type="ORF">BCR37DRAFT_380647</name>
</gene>
<evidence type="ECO:0000313" key="2">
    <source>
        <dbReference type="Proteomes" id="UP000193685"/>
    </source>
</evidence>
<evidence type="ECO:0000313" key="1">
    <source>
        <dbReference type="EMBL" id="ORY80837.1"/>
    </source>
</evidence>
<sequence>MRQSRKKPRCWASYKFSIVQRRARSVGCDTSLTLGCPLSSLCECNFHLMVPEQMNATKQEMQNARRGLSAFTGCNLRQFPTTMSHDFDDTSIDPKLLFKAQKNMADVEKRSWPLLGWRSIPGEAFVVQGPDRCPKPPATETKEEFLSWGRRAHTKEIIAEVCLCPPNRDNVEGQCSHTQLVCETISLAQAIANLRRGGADLFDVYVKQFPQLKNYVEPIPGTAIATDQVPQQNWARMLPVIASNLQNGLDIDLNVPAKANDEF</sequence>
<name>A0A1Y2FB34_PROLT</name>
<dbReference type="GeneID" id="63786128"/>
<reference evidence="1 2" key="1">
    <citation type="submission" date="2016-07" db="EMBL/GenBank/DDBJ databases">
        <title>Pervasive Adenine N6-methylation of Active Genes in Fungi.</title>
        <authorList>
            <consortium name="DOE Joint Genome Institute"/>
            <person name="Mondo S.J."/>
            <person name="Dannebaum R.O."/>
            <person name="Kuo R.C."/>
            <person name="Labutti K."/>
            <person name="Haridas S."/>
            <person name="Kuo A."/>
            <person name="Salamov A."/>
            <person name="Ahrendt S.R."/>
            <person name="Lipzen A."/>
            <person name="Sullivan W."/>
            <person name="Andreopoulos W.B."/>
            <person name="Clum A."/>
            <person name="Lindquist E."/>
            <person name="Daum C."/>
            <person name="Ramamoorthy G.K."/>
            <person name="Gryganskyi A."/>
            <person name="Culley D."/>
            <person name="Magnuson J.K."/>
            <person name="James T.Y."/>
            <person name="O'Malley M.A."/>
            <person name="Stajich J.E."/>
            <person name="Spatafora J.W."/>
            <person name="Visel A."/>
            <person name="Grigoriev I.V."/>
        </authorList>
    </citation>
    <scope>NUCLEOTIDE SEQUENCE [LARGE SCALE GENOMIC DNA]</scope>
    <source>
        <strain evidence="1 2">12-1054</strain>
    </source>
</reference>